<evidence type="ECO:0000313" key="2">
    <source>
        <dbReference type="Proteomes" id="UP001409291"/>
    </source>
</evidence>
<keyword evidence="2" id="KW-1185">Reference proteome</keyword>
<protein>
    <submittedName>
        <fullName evidence="1">Gliding motility lipoprotein GldH</fullName>
    </submittedName>
</protein>
<name>A0ABV0BQX0_9SPHI</name>
<reference evidence="1 2" key="1">
    <citation type="submission" date="2024-04" db="EMBL/GenBank/DDBJ databases">
        <title>WGS of bacteria from Torrens River.</title>
        <authorList>
            <person name="Wyrsch E.R."/>
            <person name="Drigo B."/>
        </authorList>
    </citation>
    <scope>NUCLEOTIDE SEQUENCE [LARGE SCALE GENOMIC DNA]</scope>
    <source>
        <strain evidence="1 2">TWI391</strain>
    </source>
</reference>
<dbReference type="Proteomes" id="UP001409291">
    <property type="component" value="Unassembled WGS sequence"/>
</dbReference>
<dbReference type="NCBIfam" id="TIGR03511">
    <property type="entry name" value="GldH_lipo"/>
    <property type="match status" value="1"/>
</dbReference>
<dbReference type="EMBL" id="JBDJNQ010000003">
    <property type="protein sequence ID" value="MEN5377150.1"/>
    <property type="molecule type" value="Genomic_DNA"/>
</dbReference>
<gene>
    <name evidence="1" type="ORF">ABE541_07755</name>
</gene>
<evidence type="ECO:0000313" key="1">
    <source>
        <dbReference type="EMBL" id="MEN5377150.1"/>
    </source>
</evidence>
<accession>A0ABV0BQX0</accession>
<dbReference type="Pfam" id="PF14109">
    <property type="entry name" value="GldH_lipo"/>
    <property type="match status" value="1"/>
</dbReference>
<sequence>MKNNAFLIGFIMIILLGACDSNTIIDKNVNINNKEWLHSDKPSFNIHISDISKKYDVWLNVRHTAKYPYSNLFVLVHEKGPKTKEYSYRKALKLAEADGKWTGKSAGSLYTQRSLIHQNYTFPDTGIYQFTFEQNMRDNPLVEISDVGLNIMSK</sequence>
<dbReference type="InterPro" id="IPR020018">
    <property type="entry name" value="Motility-assoc_lipoprot_GldH"/>
</dbReference>
<proteinExistence type="predicted"/>
<organism evidence="1 2">
    <name type="scientific">Sphingobacterium kitahiroshimense</name>
    <dbReference type="NCBI Taxonomy" id="470446"/>
    <lineage>
        <taxon>Bacteria</taxon>
        <taxon>Pseudomonadati</taxon>
        <taxon>Bacteroidota</taxon>
        <taxon>Sphingobacteriia</taxon>
        <taxon>Sphingobacteriales</taxon>
        <taxon>Sphingobacteriaceae</taxon>
        <taxon>Sphingobacterium</taxon>
    </lineage>
</organism>
<keyword evidence="1" id="KW-0449">Lipoprotein</keyword>
<dbReference type="RefSeq" id="WP_168127987.1">
    <property type="nucleotide sequence ID" value="NZ_JBDJLH010000004.1"/>
</dbReference>
<dbReference type="PROSITE" id="PS51257">
    <property type="entry name" value="PROKAR_LIPOPROTEIN"/>
    <property type="match status" value="1"/>
</dbReference>
<comment type="caution">
    <text evidence="1">The sequence shown here is derived from an EMBL/GenBank/DDBJ whole genome shotgun (WGS) entry which is preliminary data.</text>
</comment>